<dbReference type="KEGG" id="ppel:H6H00_09610"/>
<feature type="compositionally biased region" description="Pro residues" evidence="1">
    <location>
        <begin position="93"/>
        <end position="105"/>
    </location>
</feature>
<feature type="transmembrane region" description="Helical" evidence="2">
    <location>
        <begin position="225"/>
        <end position="247"/>
    </location>
</feature>
<reference evidence="4 5" key="1">
    <citation type="submission" date="2020-08" db="EMBL/GenBank/DDBJ databases">
        <authorList>
            <person name="Mo P."/>
        </authorList>
    </citation>
    <scope>NUCLEOTIDE SEQUENCE [LARGE SCALE GENOMIC DNA]</scope>
    <source>
        <strain evidence="4 5">CGMCC 4.1532</strain>
    </source>
</reference>
<sequence>MHPAAPGAAPSVQAPSAQSPSTQAPPAQSPSAQTPSAQPPSAQSPSAQTPSREPVAPAAAPGAADPAPEAGGRVDEPDRSGVEATTTAVPAATPRPRPRPTPAPVADPARPEAPDAEEGPTRPTPRPDTDGPTVAVAAAAATPAATPDAPPAETDPAHTERTPNWDSEATQVIPISTGAAAAEPSASGPTDPPTERIPVAAAAAAPPSRPSDGGPPSGGRSRRRLPLLIVAAVVAVLALVYVADLLLSSGSVPRGVTVAGVAVGGMSLADAEQELRTEIEPRTTVPVEVTAGEVTTQIDPVTAGLAVDWAGTLARAGEQPLNPITRITSFFTQREIGVATTVDRAAVDGALGELLPIVDKVPVEGTVRFEGVTPVAVDPVPGQHLDQPAAVDVLSRDWASGRPVALPLIPLPAKTTPEDVANAIEEVAGPAVSGPVTVIGENDSEGVLEPAVIAESLTFEPGEAGGLEPVLNPTVVTDALDDQLAGSEREPVDASLDFSTTPATVVPSQDGRGVDYDATLADLLTVLTGTGPRQITAVYADQPAEVTTEELQSLGSAGVISEFQTGGFAADSGINIRRAAELINGMVVAPGETFSLDAASGPRTAANGYVEAGVIDNGQPARGIAGGASQVSTTLFNAAYFAGMTDIEHRAHSFYISRYPPGREATISDGTIDMRFRNDTPTAVLIQTVWTPSSITVRLLGTKYYEVESLTGPRTNPTSPNTVNVPAGEDCNPSQGAPGFTITDTRRLTDVRTGEVRTEPTTTTRYNPSPRVVCE</sequence>
<proteinExistence type="predicted"/>
<organism evidence="4 5">
    <name type="scientific">Pseudonocardia petroleophila</name>
    <dbReference type="NCBI Taxonomy" id="37331"/>
    <lineage>
        <taxon>Bacteria</taxon>
        <taxon>Bacillati</taxon>
        <taxon>Actinomycetota</taxon>
        <taxon>Actinomycetes</taxon>
        <taxon>Pseudonocardiales</taxon>
        <taxon>Pseudonocardiaceae</taxon>
        <taxon>Pseudonocardia</taxon>
    </lineage>
</organism>
<dbReference type="InterPro" id="IPR022029">
    <property type="entry name" value="YoaR-like_PG-bd"/>
</dbReference>
<feature type="compositionally biased region" description="Polar residues" evidence="1">
    <location>
        <begin position="712"/>
        <end position="724"/>
    </location>
</feature>
<accession>A0A7G7MRT2</accession>
<dbReference type="InterPro" id="IPR007391">
    <property type="entry name" value="Vancomycin_resist_VanW"/>
</dbReference>
<keyword evidence="2" id="KW-0812">Transmembrane</keyword>
<feature type="region of interest" description="Disordered" evidence="1">
    <location>
        <begin position="201"/>
        <end position="220"/>
    </location>
</feature>
<keyword evidence="5" id="KW-1185">Reference proteome</keyword>
<keyword evidence="2" id="KW-1133">Transmembrane helix</keyword>
<feature type="domain" description="YoaR-like putative peptidoglycan binding" evidence="3">
    <location>
        <begin position="466"/>
        <end position="535"/>
    </location>
</feature>
<dbReference type="Proteomes" id="UP000515728">
    <property type="component" value="Chromosome"/>
</dbReference>
<feature type="compositionally biased region" description="Low complexity" evidence="1">
    <location>
        <begin position="130"/>
        <end position="154"/>
    </location>
</feature>
<dbReference type="PANTHER" id="PTHR35788">
    <property type="entry name" value="EXPORTED PROTEIN-RELATED"/>
    <property type="match status" value="1"/>
</dbReference>
<feature type="region of interest" description="Disordered" evidence="1">
    <location>
        <begin position="1"/>
        <end position="167"/>
    </location>
</feature>
<dbReference type="Pfam" id="PF04294">
    <property type="entry name" value="VanW"/>
    <property type="match status" value="1"/>
</dbReference>
<feature type="compositionally biased region" description="Low complexity" evidence="1">
    <location>
        <begin position="1"/>
        <end position="71"/>
    </location>
</feature>
<feature type="region of interest" description="Disordered" evidence="1">
    <location>
        <begin position="753"/>
        <end position="775"/>
    </location>
</feature>
<dbReference type="InterPro" id="IPR052913">
    <property type="entry name" value="Glycopeptide_resist_protein"/>
</dbReference>
<feature type="compositionally biased region" description="Low complexity" evidence="1">
    <location>
        <begin position="201"/>
        <end position="214"/>
    </location>
</feature>
<feature type="compositionally biased region" description="Basic and acidic residues" evidence="1">
    <location>
        <begin position="72"/>
        <end position="81"/>
    </location>
</feature>
<feature type="region of interest" description="Disordered" evidence="1">
    <location>
        <begin position="711"/>
        <end position="741"/>
    </location>
</feature>
<protein>
    <submittedName>
        <fullName evidence="4">VanW family protein</fullName>
    </submittedName>
</protein>
<evidence type="ECO:0000256" key="1">
    <source>
        <dbReference type="SAM" id="MobiDB-lite"/>
    </source>
</evidence>
<dbReference type="EMBL" id="CP060131">
    <property type="protein sequence ID" value="QNG55493.1"/>
    <property type="molecule type" value="Genomic_DNA"/>
</dbReference>
<gene>
    <name evidence="4" type="ORF">H6H00_09610</name>
</gene>
<evidence type="ECO:0000313" key="5">
    <source>
        <dbReference type="Proteomes" id="UP000515728"/>
    </source>
</evidence>
<dbReference type="PANTHER" id="PTHR35788:SF1">
    <property type="entry name" value="EXPORTED PROTEIN"/>
    <property type="match status" value="1"/>
</dbReference>
<evidence type="ECO:0000313" key="4">
    <source>
        <dbReference type="EMBL" id="QNG55493.1"/>
    </source>
</evidence>
<keyword evidence="2" id="KW-0472">Membrane</keyword>
<name>A0A7G7MRT2_9PSEU</name>
<evidence type="ECO:0000259" key="3">
    <source>
        <dbReference type="Pfam" id="PF12229"/>
    </source>
</evidence>
<evidence type="ECO:0000256" key="2">
    <source>
        <dbReference type="SAM" id="Phobius"/>
    </source>
</evidence>
<dbReference type="Pfam" id="PF12229">
    <property type="entry name" value="PG_binding_4"/>
    <property type="match status" value="1"/>
</dbReference>
<dbReference type="AlphaFoldDB" id="A0A7G7MRT2"/>